<evidence type="ECO:0000256" key="1">
    <source>
        <dbReference type="ARBA" id="ARBA00022729"/>
    </source>
</evidence>
<dbReference type="Pfam" id="PF06725">
    <property type="entry name" value="3D"/>
    <property type="match status" value="1"/>
</dbReference>
<dbReference type="InterPro" id="IPR036908">
    <property type="entry name" value="RlpA-like_sf"/>
</dbReference>
<dbReference type="GO" id="GO:0009254">
    <property type="term" value="P:peptidoglycan turnover"/>
    <property type="evidence" value="ECO:0007669"/>
    <property type="project" value="InterPro"/>
</dbReference>
<dbReference type="PANTHER" id="PTHR39160">
    <property type="entry name" value="CELL WALL-BINDING PROTEIN YOCH"/>
    <property type="match status" value="1"/>
</dbReference>
<gene>
    <name evidence="3" type="ORF">HNQ34_001483</name>
</gene>
<name>A0A7W8MW84_9BACL</name>
<sequence length="233" mass="26586">MNVFRRIVMSILFVGAFFTTFQSISGVEARTITDWLYDSPFSLFHRSYYFFHNFDIEQYTSADDQWIQYEERVQPQISSEQTKNDSLSLEEAVDWSQYPSATVVATGYTAGVESTGKTPDHPGYGITYSGVRVKRDLYSTIAADLNIFPIGTVLFIPGYGYGVVADKGGAIKGHRIDLYYDTVEDVYKYWGKKTVEVYIVKKGNGTLSEDELTKLNENETMQVFREQYLKSKS</sequence>
<dbReference type="AlphaFoldDB" id="A0A7W8MW84"/>
<dbReference type="CDD" id="cd22786">
    <property type="entry name" value="DPBB_YuiC-like"/>
    <property type="match status" value="1"/>
</dbReference>
<dbReference type="GO" id="GO:0004553">
    <property type="term" value="F:hydrolase activity, hydrolyzing O-glycosyl compounds"/>
    <property type="evidence" value="ECO:0007669"/>
    <property type="project" value="InterPro"/>
</dbReference>
<evidence type="ECO:0000313" key="4">
    <source>
        <dbReference type="Proteomes" id="UP000520011"/>
    </source>
</evidence>
<dbReference type="RefSeq" id="WP_183253080.1">
    <property type="nucleotide sequence ID" value="NZ_JACHEP010000005.1"/>
</dbReference>
<evidence type="ECO:0000259" key="2">
    <source>
        <dbReference type="Pfam" id="PF06725"/>
    </source>
</evidence>
<dbReference type="InterPro" id="IPR051933">
    <property type="entry name" value="Resuscitation_pf_RpfB"/>
</dbReference>
<keyword evidence="4" id="KW-1185">Reference proteome</keyword>
<dbReference type="Gene3D" id="2.40.40.10">
    <property type="entry name" value="RlpA-like domain"/>
    <property type="match status" value="1"/>
</dbReference>
<accession>A0A7W8MW84</accession>
<dbReference type="SUPFAM" id="SSF50685">
    <property type="entry name" value="Barwin-like endoglucanases"/>
    <property type="match status" value="1"/>
</dbReference>
<protein>
    <submittedName>
        <fullName evidence="3">3D (Asp-Asp-Asp) domain-containing protein</fullName>
    </submittedName>
</protein>
<evidence type="ECO:0000313" key="3">
    <source>
        <dbReference type="EMBL" id="MBB5324390.1"/>
    </source>
</evidence>
<dbReference type="Proteomes" id="UP000520011">
    <property type="component" value="Unassembled WGS sequence"/>
</dbReference>
<comment type="caution">
    <text evidence="3">The sequence shown here is derived from an EMBL/GenBank/DDBJ whole genome shotgun (WGS) entry which is preliminary data.</text>
</comment>
<dbReference type="GO" id="GO:0019867">
    <property type="term" value="C:outer membrane"/>
    <property type="evidence" value="ECO:0007669"/>
    <property type="project" value="InterPro"/>
</dbReference>
<keyword evidence="1" id="KW-0732">Signal</keyword>
<reference evidence="3 4" key="1">
    <citation type="submission" date="2020-08" db="EMBL/GenBank/DDBJ databases">
        <title>Genomic Encyclopedia of Type Strains, Phase IV (KMG-IV): sequencing the most valuable type-strain genomes for metagenomic binning, comparative biology and taxonomic classification.</title>
        <authorList>
            <person name="Goeker M."/>
        </authorList>
    </citation>
    <scope>NUCLEOTIDE SEQUENCE [LARGE SCALE GENOMIC DNA]</scope>
    <source>
        <strain evidence="3 4">DSM 16325</strain>
    </source>
</reference>
<dbReference type="InterPro" id="IPR010611">
    <property type="entry name" value="3D_dom"/>
</dbReference>
<feature type="domain" description="3D" evidence="2">
    <location>
        <begin position="139"/>
        <end position="200"/>
    </location>
</feature>
<organism evidence="3 4">
    <name type="scientific">Anoxybacteroides tepidamans</name>
    <dbReference type="NCBI Taxonomy" id="265948"/>
    <lineage>
        <taxon>Bacteria</taxon>
        <taxon>Bacillati</taxon>
        <taxon>Bacillota</taxon>
        <taxon>Bacilli</taxon>
        <taxon>Bacillales</taxon>
        <taxon>Anoxybacillaceae</taxon>
        <taxon>Anoxybacteroides</taxon>
    </lineage>
</organism>
<proteinExistence type="predicted"/>
<dbReference type="PANTHER" id="PTHR39160:SF4">
    <property type="entry name" value="RESUSCITATION-PROMOTING FACTOR RPFB"/>
    <property type="match status" value="1"/>
</dbReference>
<dbReference type="EMBL" id="JACHEP010000005">
    <property type="protein sequence ID" value="MBB5324390.1"/>
    <property type="molecule type" value="Genomic_DNA"/>
</dbReference>